<proteinExistence type="predicted"/>
<dbReference type="Proteomes" id="UP000092445">
    <property type="component" value="Unassembled WGS sequence"/>
</dbReference>
<name>A0A1B0AG52_GLOPL</name>
<accession>A0A1B0AG52</accession>
<reference evidence="2" key="1">
    <citation type="submission" date="2014-03" db="EMBL/GenBank/DDBJ databases">
        <authorList>
            <person name="Aksoy S."/>
            <person name="Warren W."/>
            <person name="Wilson R.K."/>
        </authorList>
    </citation>
    <scope>NUCLEOTIDE SEQUENCE [LARGE SCALE GENOMIC DNA]</scope>
    <source>
        <strain evidence="2">IAEA</strain>
    </source>
</reference>
<organism evidence="1 2">
    <name type="scientific">Glossina pallidipes</name>
    <name type="common">Tsetse fly</name>
    <dbReference type="NCBI Taxonomy" id="7398"/>
    <lineage>
        <taxon>Eukaryota</taxon>
        <taxon>Metazoa</taxon>
        <taxon>Ecdysozoa</taxon>
        <taxon>Arthropoda</taxon>
        <taxon>Hexapoda</taxon>
        <taxon>Insecta</taxon>
        <taxon>Pterygota</taxon>
        <taxon>Neoptera</taxon>
        <taxon>Endopterygota</taxon>
        <taxon>Diptera</taxon>
        <taxon>Brachycera</taxon>
        <taxon>Muscomorpha</taxon>
        <taxon>Hippoboscoidea</taxon>
        <taxon>Glossinidae</taxon>
        <taxon>Glossina</taxon>
    </lineage>
</organism>
<dbReference type="EnsemblMetazoa" id="GPAI044680-RA">
    <property type="protein sequence ID" value="GPAI044680-PA"/>
    <property type="gene ID" value="GPAI044680"/>
</dbReference>
<reference evidence="1" key="2">
    <citation type="submission" date="2020-05" db="UniProtKB">
        <authorList>
            <consortium name="EnsemblMetazoa"/>
        </authorList>
    </citation>
    <scope>IDENTIFICATION</scope>
    <source>
        <strain evidence="1">IAEA</strain>
    </source>
</reference>
<keyword evidence="2" id="KW-1185">Reference proteome</keyword>
<sequence>MTMQQDVLSVVVNYVTDQQLGQPAESNVSMQFAAADVKRFITPLTMLLKHLVLTYVYKHICLTILHFVRLMSHFIAYVHTYIPSSSLLRDGESMKNAINSHLTASFVTSVYGKKYPVE</sequence>
<evidence type="ECO:0000313" key="2">
    <source>
        <dbReference type="Proteomes" id="UP000092445"/>
    </source>
</evidence>
<dbReference type="VEuPathDB" id="VectorBase:GPAI044680"/>
<evidence type="ECO:0000313" key="1">
    <source>
        <dbReference type="EnsemblMetazoa" id="GPAI044680-PA"/>
    </source>
</evidence>
<protein>
    <submittedName>
        <fullName evidence="1">Uncharacterized protein</fullName>
    </submittedName>
</protein>
<dbReference type="AlphaFoldDB" id="A0A1B0AG52"/>